<dbReference type="AlphaFoldDB" id="A0A2S7WEK1"/>
<sequence>MKIRKRYILLIILSILPFYKIIHFDDYCINDVDYLLIAFLSIIVLVTFLAILFYNLYLISIHRELFNYRPLLIFVVFAIALYFGINYPDYKPFKSLDYKFSHKKNSKYAANIILYNDNSFIIKTKITTESCTQNGNYIFKNDSLFLKLKHPLKNSEIFDSVYFFNKNQQKLIPKSQKLPVFRSN</sequence>
<keyword evidence="3" id="KW-1185">Reference proteome</keyword>
<reference evidence="2 3" key="1">
    <citation type="submission" date="2016-12" db="EMBL/GenBank/DDBJ databases">
        <title>Trade-off between light-utilization and light-protection in marine flavobacteria.</title>
        <authorList>
            <person name="Kumagai Y."/>
            <person name="Yoshizawa S."/>
            <person name="Kogure K."/>
            <person name="Iwasaki W."/>
        </authorList>
    </citation>
    <scope>NUCLEOTIDE SEQUENCE [LARGE SCALE GENOMIC DNA]</scope>
    <source>
        <strain evidence="2 3">KCTC 22729</strain>
    </source>
</reference>
<feature type="transmembrane region" description="Helical" evidence="1">
    <location>
        <begin position="34"/>
        <end position="54"/>
    </location>
</feature>
<dbReference type="Proteomes" id="UP000237608">
    <property type="component" value="Unassembled WGS sequence"/>
</dbReference>
<organism evidence="2 3">
    <name type="scientific">Polaribacter gangjinensis</name>
    <dbReference type="NCBI Taxonomy" id="574710"/>
    <lineage>
        <taxon>Bacteria</taxon>
        <taxon>Pseudomonadati</taxon>
        <taxon>Bacteroidota</taxon>
        <taxon>Flavobacteriia</taxon>
        <taxon>Flavobacteriales</taxon>
        <taxon>Flavobacteriaceae</taxon>
    </lineage>
</organism>
<evidence type="ECO:0000313" key="3">
    <source>
        <dbReference type="Proteomes" id="UP000237608"/>
    </source>
</evidence>
<keyword evidence="1" id="KW-0472">Membrane</keyword>
<feature type="transmembrane region" description="Helical" evidence="1">
    <location>
        <begin position="66"/>
        <end position="85"/>
    </location>
</feature>
<accession>A0A2S7WEK1</accession>
<protein>
    <submittedName>
        <fullName evidence="2">Uncharacterized protein</fullName>
    </submittedName>
</protein>
<dbReference type="OrthoDB" id="1202553at2"/>
<gene>
    <name evidence="2" type="ORF">BTO13_11715</name>
</gene>
<keyword evidence="1" id="KW-0812">Transmembrane</keyword>
<comment type="caution">
    <text evidence="2">The sequence shown here is derived from an EMBL/GenBank/DDBJ whole genome shotgun (WGS) entry which is preliminary data.</text>
</comment>
<dbReference type="RefSeq" id="WP_105047000.1">
    <property type="nucleotide sequence ID" value="NZ_CP150662.1"/>
</dbReference>
<evidence type="ECO:0000256" key="1">
    <source>
        <dbReference type="SAM" id="Phobius"/>
    </source>
</evidence>
<keyword evidence="1" id="KW-1133">Transmembrane helix</keyword>
<proteinExistence type="predicted"/>
<dbReference type="EMBL" id="MSCL01000001">
    <property type="protein sequence ID" value="PQJ75846.1"/>
    <property type="molecule type" value="Genomic_DNA"/>
</dbReference>
<name>A0A2S7WEK1_9FLAO</name>
<evidence type="ECO:0000313" key="2">
    <source>
        <dbReference type="EMBL" id="PQJ75846.1"/>
    </source>
</evidence>